<dbReference type="HOGENOM" id="CLU_038716_0_0_1"/>
<evidence type="ECO:0008006" key="5">
    <source>
        <dbReference type="Google" id="ProtNLM"/>
    </source>
</evidence>
<protein>
    <recommendedName>
        <fullName evidence="5">Isomerase YbhE</fullName>
    </recommendedName>
</protein>
<keyword evidence="4" id="KW-1185">Reference proteome</keyword>
<dbReference type="PANTHER" id="PTHR30344">
    <property type="entry name" value="6-PHOSPHOGLUCONOLACTONASE-RELATED"/>
    <property type="match status" value="1"/>
</dbReference>
<evidence type="ECO:0000313" key="3">
    <source>
        <dbReference type="EMBL" id="EMR72104.1"/>
    </source>
</evidence>
<dbReference type="Gene3D" id="2.130.10.10">
    <property type="entry name" value="YVTN repeat-like/Quinoprotein amine dehydrogenase"/>
    <property type="match status" value="1"/>
</dbReference>
<comment type="similarity">
    <text evidence="1">Belongs to the cycloisomerase 2 family.</text>
</comment>
<dbReference type="InterPro" id="IPR019405">
    <property type="entry name" value="Lactonase_7-beta_prop"/>
</dbReference>
<dbReference type="eggNOG" id="ENOG502RIAE">
    <property type="taxonomic scope" value="Eukaryota"/>
</dbReference>
<dbReference type="InterPro" id="IPR011045">
    <property type="entry name" value="N2O_reductase_N"/>
</dbReference>
<feature type="region of interest" description="Disordered" evidence="2">
    <location>
        <begin position="39"/>
        <end position="60"/>
    </location>
</feature>
<evidence type="ECO:0000256" key="1">
    <source>
        <dbReference type="ARBA" id="ARBA00005564"/>
    </source>
</evidence>
<evidence type="ECO:0000313" key="4">
    <source>
        <dbReference type="Proteomes" id="UP000012174"/>
    </source>
</evidence>
<name>M7SZS0_EUTLA</name>
<accession>M7SZS0</accession>
<gene>
    <name evidence="3" type="ORF">UCREL1_844</name>
</gene>
<dbReference type="EMBL" id="KB705518">
    <property type="protein sequence ID" value="EMR72104.1"/>
    <property type="molecule type" value="Genomic_DNA"/>
</dbReference>
<dbReference type="OrthoDB" id="9972196at2759"/>
<dbReference type="Proteomes" id="UP000012174">
    <property type="component" value="Unassembled WGS sequence"/>
</dbReference>
<dbReference type="InterPro" id="IPR015943">
    <property type="entry name" value="WD40/YVTN_repeat-like_dom_sf"/>
</dbReference>
<dbReference type="OMA" id="AWVGTYN"/>
<dbReference type="KEGG" id="ela:UCREL1_844"/>
<evidence type="ECO:0000256" key="2">
    <source>
        <dbReference type="SAM" id="MobiDB-lite"/>
    </source>
</evidence>
<sequence length="285" mass="29733">MLSNFTDLFHHLCSDPSTLTTYKLPLSASTAIQQQFKFNLTTPGPNPRQEASHPHSSFPDPTGQYLLVPDLGADLIRIFNIDAASGDLTDCGAGQADPGDGPRHGAFWAPSDAASPTDGGLMLYTVNELGNSVSAWAVSYPDLPAGCLALSKTQTLSTYAEGTTAPAGSKAAEVQVKGNFLYAANRADETFGAEQDSLATYAIDAETGEIAWLEATNAHAWFPRTFQVNAAGDLVAVGGQTSSTVAIIARDPETGRLGDLVTSVLVASPGTAGQEDGLSAVVWLE</sequence>
<dbReference type="GO" id="GO:0017057">
    <property type="term" value="F:6-phosphogluconolactonase activity"/>
    <property type="evidence" value="ECO:0007669"/>
    <property type="project" value="TreeGrafter"/>
</dbReference>
<dbReference type="AlphaFoldDB" id="M7SZS0"/>
<dbReference type="SUPFAM" id="SSF50974">
    <property type="entry name" value="Nitrous oxide reductase, N-terminal domain"/>
    <property type="match status" value="1"/>
</dbReference>
<proteinExistence type="inferred from homology"/>
<dbReference type="Pfam" id="PF10282">
    <property type="entry name" value="Lactonase"/>
    <property type="match status" value="1"/>
</dbReference>
<reference evidence="4" key="1">
    <citation type="journal article" date="2013" name="Genome Announc.">
        <title>Draft genome sequence of the grapevine dieback fungus Eutypa lata UCR-EL1.</title>
        <authorList>
            <person name="Blanco-Ulate B."/>
            <person name="Rolshausen P.E."/>
            <person name="Cantu D."/>
        </authorList>
    </citation>
    <scope>NUCLEOTIDE SEQUENCE [LARGE SCALE GENOMIC DNA]</scope>
    <source>
        <strain evidence="4">UCR-EL1</strain>
    </source>
</reference>
<dbReference type="PANTHER" id="PTHR30344:SF1">
    <property type="entry name" value="6-PHOSPHOGLUCONOLACTONASE"/>
    <property type="match status" value="1"/>
</dbReference>
<dbReference type="InterPro" id="IPR050282">
    <property type="entry name" value="Cycloisomerase_2"/>
</dbReference>
<organism evidence="3 4">
    <name type="scientific">Eutypa lata (strain UCR-EL1)</name>
    <name type="common">Grapevine dieback disease fungus</name>
    <name type="synonym">Eutypa armeniacae</name>
    <dbReference type="NCBI Taxonomy" id="1287681"/>
    <lineage>
        <taxon>Eukaryota</taxon>
        <taxon>Fungi</taxon>
        <taxon>Dikarya</taxon>
        <taxon>Ascomycota</taxon>
        <taxon>Pezizomycotina</taxon>
        <taxon>Sordariomycetes</taxon>
        <taxon>Xylariomycetidae</taxon>
        <taxon>Xylariales</taxon>
        <taxon>Diatrypaceae</taxon>
        <taxon>Eutypa</taxon>
    </lineage>
</organism>